<accession>A0A0H3PG56</accession>
<dbReference type="EMBL" id="OV040719">
    <property type="protein sequence ID" value="CAH0450054.1"/>
    <property type="molecule type" value="Genomic_DNA"/>
</dbReference>
<reference evidence="2 3" key="1">
    <citation type="journal article" date="2007" name="Genome Biol.">
        <title>Characterization and modeling of the Haemophilus influenzae core and supragenomes based on the complete genomic sequences of Rd and 12 clinical nontypeable strains.</title>
        <authorList>
            <person name="Hogg J.S."/>
            <person name="Hu F.Z."/>
            <person name="Janto B."/>
            <person name="Boissy R."/>
            <person name="Hayes J."/>
            <person name="Keefe R."/>
            <person name="Post J.C."/>
            <person name="Ehrlich G.D."/>
        </authorList>
    </citation>
    <scope>NUCLEOTIDE SEQUENCE [LARGE SCALE GENOMIC DNA]</scope>
    <source>
        <strain evidence="2">3655</strain>
        <strain evidence="3">NTHi 3655</strain>
    </source>
</reference>
<evidence type="ECO:0000313" key="4">
    <source>
        <dbReference type="Proteomes" id="UP000837958"/>
    </source>
</evidence>
<dbReference type="Proteomes" id="UP000837958">
    <property type="component" value="Chromosome"/>
</dbReference>
<dbReference type="EMBL" id="AAZF01000001">
    <property type="protein sequence ID" value="EDJ93680.1"/>
    <property type="molecule type" value="Genomic_DNA"/>
</dbReference>
<dbReference type="RefSeq" id="WP_005655765.1">
    <property type="nucleotide sequence ID" value="NZ_AAZF01000001.1"/>
</dbReference>
<protein>
    <submittedName>
        <fullName evidence="2">N-acetylneuraminic acid synthase-like protein</fullName>
    </submittedName>
</protein>
<sequence>MNKRVIIISNMRMLFLFLLIDKRRLGDVFIFSNKVESKIKSAFEFHSADSIFDLLFKKIISEIKLIYFCYKNKIEFKKTVVYGADHILGSSFFLSKCLFYLIEDGTENYQTKNYKRSLKNRLFSLPKFGMHKNVKKIYLTRNDNIPDCIKEKVEVINIHQLWKNKTKEEQDEILFLLSVDKNKLENLKHKSIVLFTQPLSEDNVLTEEEKIALYKTIIGNYDQEKLVIKTHPRETTNYRNYFPNIEVFSENYPSEILDVLGIRFEKVVTIFSTAVYVYPKEDIIFYGTKIHPKLLSRFGRIEYE</sequence>
<proteinExistence type="predicted"/>
<gene>
    <name evidence="2" type="ORF">CGSHi3655_07309</name>
    <name evidence="1" type="ORF">KRLU3655_LOCUS130</name>
</gene>
<evidence type="ECO:0000313" key="2">
    <source>
        <dbReference type="EMBL" id="EDJ93680.1"/>
    </source>
</evidence>
<organism evidence="2 3">
    <name type="scientific">Haemophilus influenzae (strain NTHi 3655)</name>
    <dbReference type="NCBI Taxonomy" id="375177"/>
    <lineage>
        <taxon>Bacteria</taxon>
        <taxon>Pseudomonadati</taxon>
        <taxon>Pseudomonadota</taxon>
        <taxon>Gammaproteobacteria</taxon>
        <taxon>Pasteurellales</taxon>
        <taxon>Pasteurellaceae</taxon>
        <taxon>Haemophilus</taxon>
    </lineage>
</organism>
<dbReference type="Gene3D" id="3.40.50.11110">
    <property type="entry name" value="Sialyltransferase, C-terminal GT-B Rossman nucleotide-binding domain"/>
    <property type="match status" value="1"/>
</dbReference>
<evidence type="ECO:0000313" key="1">
    <source>
        <dbReference type="EMBL" id="CAH0450054.1"/>
    </source>
</evidence>
<name>A0A0H3PG56_HAEI3</name>
<reference evidence="4" key="2">
    <citation type="submission" date="2021-11" db="EMBL/GenBank/DDBJ databases">
        <authorList>
            <person name="Riesbeck K."/>
        </authorList>
    </citation>
    <scope>NUCLEOTIDE SEQUENCE [LARGE SCALE GENOMIC DNA]</scope>
</reference>
<dbReference type="Proteomes" id="UP000003185">
    <property type="component" value="Unassembled WGS sequence"/>
</dbReference>
<dbReference type="AlphaFoldDB" id="A0A0H3PG56"/>
<dbReference type="Pfam" id="PF07922">
    <property type="entry name" value="Glyco_transf_52"/>
    <property type="match status" value="1"/>
</dbReference>
<reference evidence="1" key="3">
    <citation type="submission" date="2024-01" db="EMBL/GenBank/DDBJ databases">
        <authorList>
            <person name="Riesbeck K."/>
        </authorList>
    </citation>
    <scope>NUCLEOTIDE SEQUENCE</scope>
    <source>
        <strain evidence="1">3655</strain>
    </source>
</reference>
<evidence type="ECO:0000313" key="3">
    <source>
        <dbReference type="Proteomes" id="UP000003185"/>
    </source>
</evidence>
<dbReference type="InterPro" id="IPR012477">
    <property type="entry name" value="Glyco_transf_52"/>
</dbReference>